<evidence type="ECO:0000313" key="3">
    <source>
        <dbReference type="Proteomes" id="UP000324358"/>
    </source>
</evidence>
<keyword evidence="3" id="KW-1185">Reference proteome</keyword>
<evidence type="ECO:0000313" key="2">
    <source>
        <dbReference type="EMBL" id="TYB74592.1"/>
    </source>
</evidence>
<keyword evidence="1" id="KW-0732">Signal</keyword>
<protein>
    <submittedName>
        <fullName evidence="2">Uncharacterized protein</fullName>
    </submittedName>
</protein>
<name>A0A5D0QZB2_9FLAO</name>
<dbReference type="OrthoDB" id="9802028at2"/>
<dbReference type="RefSeq" id="WP_066256117.1">
    <property type="nucleotide sequence ID" value="NZ_VSKL01000001.1"/>
</dbReference>
<reference evidence="2 3" key="1">
    <citation type="submission" date="2019-08" db="EMBL/GenBank/DDBJ databases">
        <title>Genomes of Antarctic Bizionia species.</title>
        <authorList>
            <person name="Bowman J.P."/>
        </authorList>
    </citation>
    <scope>NUCLEOTIDE SEQUENCE [LARGE SCALE GENOMIC DNA]</scope>
    <source>
        <strain evidence="2 3">APA-1</strain>
    </source>
</reference>
<dbReference type="AlphaFoldDB" id="A0A5D0QZB2"/>
<organism evidence="2 3">
    <name type="scientific">Bizionia algoritergicola</name>
    <dbReference type="NCBI Taxonomy" id="291187"/>
    <lineage>
        <taxon>Bacteria</taxon>
        <taxon>Pseudomonadati</taxon>
        <taxon>Bacteroidota</taxon>
        <taxon>Flavobacteriia</taxon>
        <taxon>Flavobacteriales</taxon>
        <taxon>Flavobacteriaceae</taxon>
        <taxon>Bizionia</taxon>
    </lineage>
</organism>
<evidence type="ECO:0000256" key="1">
    <source>
        <dbReference type="SAM" id="SignalP"/>
    </source>
</evidence>
<dbReference type="EMBL" id="VSKL01000001">
    <property type="protein sequence ID" value="TYB74592.1"/>
    <property type="molecule type" value="Genomic_DNA"/>
</dbReference>
<feature type="signal peptide" evidence="1">
    <location>
        <begin position="1"/>
        <end position="21"/>
    </location>
</feature>
<feature type="chain" id="PRO_5022743975" evidence="1">
    <location>
        <begin position="22"/>
        <end position="142"/>
    </location>
</feature>
<sequence>MKAKAMLFAMLIGMISLVGFGNTTDPSENSNTITIECYDAQPVMVCVDFQITEVAIMPIENLMVSNYEFMVNSTGFKTDLKGNEFVKPYDLSFALKPPLLNDKQNRSFTNIKYPGADPMNQPLCNFCRNARDGLLKPNNFIS</sequence>
<gene>
    <name evidence="2" type="ORF">ES675_00160</name>
</gene>
<comment type="caution">
    <text evidence="2">The sequence shown here is derived from an EMBL/GenBank/DDBJ whole genome shotgun (WGS) entry which is preliminary data.</text>
</comment>
<proteinExistence type="predicted"/>
<dbReference type="Proteomes" id="UP000324358">
    <property type="component" value="Unassembled WGS sequence"/>
</dbReference>
<accession>A0A5D0QZB2</accession>